<protein>
    <submittedName>
        <fullName evidence="1">Uncharacterized protein</fullName>
    </submittedName>
</protein>
<dbReference type="OrthoDB" id="9868186at2"/>
<organism evidence="1 2">
    <name type="scientific">Anoxybacillus suryakundensis</name>
    <dbReference type="NCBI Taxonomy" id="1325335"/>
    <lineage>
        <taxon>Bacteria</taxon>
        <taxon>Bacillati</taxon>
        <taxon>Bacillota</taxon>
        <taxon>Bacilli</taxon>
        <taxon>Bacillales</taxon>
        <taxon>Anoxybacillaceae</taxon>
        <taxon>Anoxybacillus</taxon>
    </lineage>
</organism>
<reference evidence="2" key="1">
    <citation type="submission" date="2015-08" db="EMBL/GenBank/DDBJ databases">
        <authorList>
            <person name="Varghese N."/>
        </authorList>
    </citation>
    <scope>NUCLEOTIDE SEQUENCE [LARGE SCALE GENOMIC DNA]</scope>
    <source>
        <strain evidence="2">DSM 27374</strain>
    </source>
</reference>
<evidence type="ECO:0000313" key="1">
    <source>
        <dbReference type="EMBL" id="CUA79564.1"/>
    </source>
</evidence>
<evidence type="ECO:0000313" key="2">
    <source>
        <dbReference type="Proteomes" id="UP000182738"/>
    </source>
</evidence>
<proteinExistence type="predicted"/>
<gene>
    <name evidence="1" type="ORF">Ga0061060_104162</name>
</gene>
<dbReference type="AlphaFoldDB" id="A0A0K6GLH3"/>
<dbReference type="STRING" id="1325335.GCA_001418025_00872"/>
<dbReference type="EMBL" id="CYGZ01000004">
    <property type="protein sequence ID" value="CUA79564.1"/>
    <property type="molecule type" value="Genomic_DNA"/>
</dbReference>
<dbReference type="Proteomes" id="UP000182738">
    <property type="component" value="Unassembled WGS sequence"/>
</dbReference>
<sequence>MNVVDATTKLLVGKIMTDGVAYGAGYKVCKKSGMSEATSHKCGAAAVIVTEIANNMYSVDDKVIGGVKKGTNAVIQYVKNEIQRISEAGKKATSMMNGQRR</sequence>
<dbReference type="RefSeq" id="WP_141653489.1">
    <property type="nucleotide sequence ID" value="NZ_BAABDZ010000035.1"/>
</dbReference>
<name>A0A0K6GLH3_9BACL</name>
<accession>A0A0K6GLH3</accession>
<keyword evidence="2" id="KW-1185">Reference proteome</keyword>